<dbReference type="NCBIfam" id="NF033788">
    <property type="entry name" value="HTH_metalloreg"/>
    <property type="match status" value="1"/>
</dbReference>
<dbReference type="InterPro" id="IPR011991">
    <property type="entry name" value="ArsR-like_HTH"/>
</dbReference>
<dbReference type="Gene3D" id="1.10.10.10">
    <property type="entry name" value="Winged helix-like DNA-binding domain superfamily/Winged helix DNA-binding domain"/>
    <property type="match status" value="1"/>
</dbReference>
<dbReference type="PRINTS" id="PR00778">
    <property type="entry name" value="HTHARSR"/>
</dbReference>
<dbReference type="EMBL" id="VIWX01000001">
    <property type="protein sequence ID" value="TWG08152.1"/>
    <property type="molecule type" value="Genomic_DNA"/>
</dbReference>
<sequence>MKRFSCKLRFRLRLMGHGVDREATRLDAESAAHVANTLQALATPSRLLILAELRQGSRPVTELAEAVGMEQSAVSHQLRLLRNLGLVVGARSGRSIVYSLYDNHVAQLLDEAVYHSEHLRLGLVDRSGAIS</sequence>
<organism evidence="5 6">
    <name type="scientific">Saccharopolyspora dendranthemae</name>
    <dbReference type="NCBI Taxonomy" id="1181886"/>
    <lineage>
        <taxon>Bacteria</taxon>
        <taxon>Bacillati</taxon>
        <taxon>Actinomycetota</taxon>
        <taxon>Actinomycetes</taxon>
        <taxon>Pseudonocardiales</taxon>
        <taxon>Pseudonocardiaceae</taxon>
        <taxon>Saccharopolyspora</taxon>
    </lineage>
</organism>
<dbReference type="PANTHER" id="PTHR43132">
    <property type="entry name" value="ARSENICAL RESISTANCE OPERON REPRESSOR ARSR-RELATED"/>
    <property type="match status" value="1"/>
</dbReference>
<reference evidence="5 6" key="1">
    <citation type="submission" date="2019-06" db="EMBL/GenBank/DDBJ databases">
        <title>Sequencing the genomes of 1000 actinobacteria strains.</title>
        <authorList>
            <person name="Klenk H.-P."/>
        </authorList>
    </citation>
    <scope>NUCLEOTIDE SEQUENCE [LARGE SCALE GENOMIC DNA]</scope>
    <source>
        <strain evidence="5 6">DSM 46699</strain>
    </source>
</reference>
<dbReference type="CDD" id="cd00090">
    <property type="entry name" value="HTH_ARSR"/>
    <property type="match status" value="1"/>
</dbReference>
<dbReference type="GO" id="GO:0003677">
    <property type="term" value="F:DNA binding"/>
    <property type="evidence" value="ECO:0007669"/>
    <property type="project" value="UniProtKB-KW"/>
</dbReference>
<dbReference type="SUPFAM" id="SSF46785">
    <property type="entry name" value="Winged helix' DNA-binding domain"/>
    <property type="match status" value="1"/>
</dbReference>
<dbReference type="InterPro" id="IPR051011">
    <property type="entry name" value="Metal_resp_trans_reg"/>
</dbReference>
<evidence type="ECO:0000256" key="2">
    <source>
        <dbReference type="ARBA" id="ARBA00023125"/>
    </source>
</evidence>
<evidence type="ECO:0000313" key="5">
    <source>
        <dbReference type="EMBL" id="TWG08152.1"/>
    </source>
</evidence>
<dbReference type="AlphaFoldDB" id="A0A561V971"/>
<proteinExistence type="predicted"/>
<protein>
    <submittedName>
        <fullName evidence="5">ArsR family transcriptional regulator</fullName>
    </submittedName>
</protein>
<evidence type="ECO:0000256" key="3">
    <source>
        <dbReference type="ARBA" id="ARBA00023163"/>
    </source>
</evidence>
<dbReference type="InterPro" id="IPR036390">
    <property type="entry name" value="WH_DNA-bd_sf"/>
</dbReference>
<dbReference type="InterPro" id="IPR036388">
    <property type="entry name" value="WH-like_DNA-bd_sf"/>
</dbReference>
<evidence type="ECO:0000313" key="6">
    <source>
        <dbReference type="Proteomes" id="UP000316184"/>
    </source>
</evidence>
<keyword evidence="3" id="KW-0804">Transcription</keyword>
<dbReference type="Pfam" id="PF01022">
    <property type="entry name" value="HTH_5"/>
    <property type="match status" value="1"/>
</dbReference>
<dbReference type="InterPro" id="IPR001845">
    <property type="entry name" value="HTH_ArsR_DNA-bd_dom"/>
</dbReference>
<name>A0A561V971_9PSEU</name>
<dbReference type="Proteomes" id="UP000316184">
    <property type="component" value="Unassembled WGS sequence"/>
</dbReference>
<dbReference type="PANTHER" id="PTHR43132:SF6">
    <property type="entry name" value="HTH-TYPE TRANSCRIPTIONAL REPRESSOR CZRA"/>
    <property type="match status" value="1"/>
</dbReference>
<evidence type="ECO:0000256" key="1">
    <source>
        <dbReference type="ARBA" id="ARBA00023015"/>
    </source>
</evidence>
<accession>A0A561V971</accession>
<feature type="domain" description="HTH arsR-type" evidence="4">
    <location>
        <begin position="26"/>
        <end position="120"/>
    </location>
</feature>
<dbReference type="GO" id="GO:0003700">
    <property type="term" value="F:DNA-binding transcription factor activity"/>
    <property type="evidence" value="ECO:0007669"/>
    <property type="project" value="InterPro"/>
</dbReference>
<dbReference type="PROSITE" id="PS50987">
    <property type="entry name" value="HTH_ARSR_2"/>
    <property type="match status" value="1"/>
</dbReference>
<gene>
    <name evidence="5" type="ORF">FHU35_11771</name>
</gene>
<comment type="caution">
    <text evidence="5">The sequence shown here is derived from an EMBL/GenBank/DDBJ whole genome shotgun (WGS) entry which is preliminary data.</text>
</comment>
<evidence type="ECO:0000259" key="4">
    <source>
        <dbReference type="PROSITE" id="PS50987"/>
    </source>
</evidence>
<dbReference type="SMART" id="SM00418">
    <property type="entry name" value="HTH_ARSR"/>
    <property type="match status" value="1"/>
</dbReference>
<keyword evidence="2" id="KW-0238">DNA-binding</keyword>
<keyword evidence="6" id="KW-1185">Reference proteome</keyword>
<keyword evidence="1" id="KW-0805">Transcription regulation</keyword>